<reference evidence="3" key="1">
    <citation type="submission" date="2006-12" db="EMBL/GenBank/DDBJ databases">
        <title>Complete sequence of Halorhodospira halophila SL1.</title>
        <authorList>
            <consortium name="US DOE Joint Genome Institute"/>
            <person name="Copeland A."/>
            <person name="Lucas S."/>
            <person name="Lapidus A."/>
            <person name="Barry K."/>
            <person name="Detter J.C."/>
            <person name="Glavina del Rio T."/>
            <person name="Hammon N."/>
            <person name="Israni S."/>
            <person name="Dalin E."/>
            <person name="Tice H."/>
            <person name="Pitluck S."/>
            <person name="Saunders E."/>
            <person name="Brettin T."/>
            <person name="Bruce D."/>
            <person name="Han C."/>
            <person name="Tapia R."/>
            <person name="Schmutz J."/>
            <person name="Larimer F."/>
            <person name="Land M."/>
            <person name="Hauser L."/>
            <person name="Kyrpides N."/>
            <person name="Mikhailova N."/>
            <person name="Hoff W."/>
            <person name="Richardson P."/>
        </authorList>
    </citation>
    <scope>NUCLEOTIDE SEQUENCE [LARGE SCALE GENOMIC DNA]</scope>
    <source>
        <strain evidence="3">DSM 244 / SL1</strain>
    </source>
</reference>
<reference evidence="2 3" key="2">
    <citation type="journal article" date="2013" name="Stand. Genomic Sci.">
        <title>Complete genome sequence of Halorhodospira halophila SL1.</title>
        <authorList>
            <person name="Challacombe J.F."/>
            <person name="Majid S."/>
            <person name="Deole R."/>
            <person name="Brettin T.S."/>
            <person name="Bruce D."/>
            <person name="Delano S.F."/>
            <person name="Detter J.C."/>
            <person name="Gleasner C.D."/>
            <person name="Han C.S."/>
            <person name="Misra M."/>
            <person name="Reitenga K.G."/>
            <person name="Mikhailova N."/>
            <person name="Woyke T."/>
            <person name="Pitluck S."/>
            <person name="Nolan M."/>
            <person name="Land M.L."/>
            <person name="Saunders E."/>
            <person name="Tapia R."/>
            <person name="Lapidus A."/>
            <person name="Ivanova N."/>
            <person name="Hoff W.D."/>
        </authorList>
    </citation>
    <scope>NUCLEOTIDE SEQUENCE [LARGE SCALE GENOMIC DNA]</scope>
    <source>
        <strain evidence="3">DSM 244 / SL1</strain>
    </source>
</reference>
<protein>
    <submittedName>
        <fullName evidence="2">Uncharacterized protein</fullName>
    </submittedName>
</protein>
<dbReference type="eggNOG" id="COG3706">
    <property type="taxonomic scope" value="Bacteria"/>
</dbReference>
<keyword evidence="3" id="KW-1185">Reference proteome</keyword>
<dbReference type="Proteomes" id="UP000000647">
    <property type="component" value="Chromosome"/>
</dbReference>
<keyword evidence="1" id="KW-0472">Membrane</keyword>
<accession>A1WWN1</accession>
<gene>
    <name evidence="2" type="ordered locus">Hhal_1326</name>
</gene>
<dbReference type="AlphaFoldDB" id="A1WWN1"/>
<evidence type="ECO:0000313" key="2">
    <source>
        <dbReference type="EMBL" id="ABM62093.1"/>
    </source>
</evidence>
<dbReference type="KEGG" id="hha:Hhal_1326"/>
<evidence type="ECO:0000256" key="1">
    <source>
        <dbReference type="SAM" id="Phobius"/>
    </source>
</evidence>
<sequence>MALFPARYRPRIGVGALLLIGIGFLLAALVAILTIGGAILLDRQQAHDQRVNAVLAQGARADCALYAAKHQGRNRVSIVPPGSGPNAA</sequence>
<proteinExistence type="predicted"/>
<name>A1WWN1_HALHL</name>
<feature type="transmembrane region" description="Helical" evidence="1">
    <location>
        <begin position="12"/>
        <end position="41"/>
    </location>
</feature>
<keyword evidence="1" id="KW-0812">Transmembrane</keyword>
<dbReference type="RefSeq" id="WP_011814115.1">
    <property type="nucleotide sequence ID" value="NC_008789.1"/>
</dbReference>
<organism evidence="2 3">
    <name type="scientific">Halorhodospira halophila (strain DSM 244 / SL1)</name>
    <name type="common">Ectothiorhodospira halophila (strain DSM 244 / SL1)</name>
    <dbReference type="NCBI Taxonomy" id="349124"/>
    <lineage>
        <taxon>Bacteria</taxon>
        <taxon>Pseudomonadati</taxon>
        <taxon>Pseudomonadota</taxon>
        <taxon>Gammaproteobacteria</taxon>
        <taxon>Chromatiales</taxon>
        <taxon>Ectothiorhodospiraceae</taxon>
        <taxon>Halorhodospira</taxon>
    </lineage>
</organism>
<dbReference type="HOGENOM" id="CLU_2464747_0_0_6"/>
<evidence type="ECO:0000313" key="3">
    <source>
        <dbReference type="Proteomes" id="UP000000647"/>
    </source>
</evidence>
<dbReference type="EMBL" id="CP000544">
    <property type="protein sequence ID" value="ABM62093.1"/>
    <property type="molecule type" value="Genomic_DNA"/>
</dbReference>
<keyword evidence="1" id="KW-1133">Transmembrane helix</keyword>